<dbReference type="Gene3D" id="3.40.50.2300">
    <property type="match status" value="2"/>
</dbReference>
<dbReference type="Gene3D" id="1.25.40.650">
    <property type="match status" value="1"/>
</dbReference>
<sequence length="595" mass="67246">MLIRYFLIAMFLLLNGCATSIDRVGTTVGKSYVPKRNTNSFPISTDESFDLFNTETQLAEATRALEQNDLARAKLILQLTPPPQGTLIIEYLLLSAQTALEERLAISALSFLADKRIQKSKLERDQKIKFTKIKSDAYLLNRSFIASAKELISIDRLLQGNERTDNHERIYELLMEVPSRSLAIHADKEIESSVRGWLSLAALTKQNENDPLLQLQALNKWRLAWSHHTAAKIMPRSLEMLSKIVSERPNKIALFLPFQGALSPVGKAIRDGFIAGYFAHQDDATVILSYDTTNANMTDLMNRAKKEGVQLIIGPLNKDNVTEVAAMDLEIPTLALNRTSDRSLNAKLYQFGLAPEDEITQVIKQVQNEGLKDALVIYPDSVWGTRNFSVFEQGWVLSGGNIVNSAAFSKQRDYSKLIKALLNIDKSEERAKELRRITGHSFEFTPRRRQDIDFILLLANPGQARGINPTLEHFYAEDIPVYATSHIYESSTSWIDAIDLDGIQFCDIPWKLTTFDSVQQEIQSTWIGAQGRLAAFYAMGLDAYRLYPRLQQLKELPNQKLFGTTGVLTISQNNVIKRELLWAQFKDGKPIRITF</sequence>
<dbReference type="Proteomes" id="UP000316199">
    <property type="component" value="Unassembled WGS sequence"/>
</dbReference>
<name>A0A520S4W1_9GAMM</name>
<evidence type="ECO:0000313" key="3">
    <source>
        <dbReference type="EMBL" id="RZO77518.1"/>
    </source>
</evidence>
<feature type="signal peptide" evidence="2">
    <location>
        <begin position="1"/>
        <end position="20"/>
    </location>
</feature>
<comment type="caution">
    <text evidence="3">The sequence shown here is derived from an EMBL/GenBank/DDBJ whole genome shotgun (WGS) entry which is preliminary data.</text>
</comment>
<dbReference type="SUPFAM" id="SSF53822">
    <property type="entry name" value="Periplasmic binding protein-like I"/>
    <property type="match status" value="1"/>
</dbReference>
<protein>
    <submittedName>
        <fullName evidence="3">Penicillin-binding protein activator</fullName>
    </submittedName>
</protein>
<evidence type="ECO:0000256" key="1">
    <source>
        <dbReference type="ARBA" id="ARBA00023136"/>
    </source>
</evidence>
<dbReference type="PANTHER" id="PTHR38038:SF1">
    <property type="entry name" value="PENICILLIN-BINDING PROTEIN ACTIVATOR LPOA"/>
    <property type="match status" value="1"/>
</dbReference>
<reference evidence="3 4" key="1">
    <citation type="submission" date="2019-02" db="EMBL/GenBank/DDBJ databases">
        <title>Prokaryotic population dynamics and viral predation in marine succession experiment using metagenomics: the confinement effect.</title>
        <authorList>
            <person name="Haro-Moreno J.M."/>
            <person name="Rodriguez-Valera F."/>
            <person name="Lopez-Perez M."/>
        </authorList>
    </citation>
    <scope>NUCLEOTIDE SEQUENCE [LARGE SCALE GENOMIC DNA]</scope>
    <source>
        <strain evidence="3">MED-G157</strain>
    </source>
</reference>
<evidence type="ECO:0000313" key="4">
    <source>
        <dbReference type="Proteomes" id="UP000316199"/>
    </source>
</evidence>
<dbReference type="CDD" id="cd06339">
    <property type="entry name" value="PBP1_YraM_LppC_lipoprotein-like"/>
    <property type="match status" value="1"/>
</dbReference>
<dbReference type="GO" id="GO:0030234">
    <property type="term" value="F:enzyme regulator activity"/>
    <property type="evidence" value="ECO:0007669"/>
    <property type="project" value="TreeGrafter"/>
</dbReference>
<organism evidence="3 4">
    <name type="scientific">OM182 bacterium</name>
    <dbReference type="NCBI Taxonomy" id="2510334"/>
    <lineage>
        <taxon>Bacteria</taxon>
        <taxon>Pseudomonadati</taxon>
        <taxon>Pseudomonadota</taxon>
        <taxon>Gammaproteobacteria</taxon>
        <taxon>OMG group</taxon>
        <taxon>OM182 clade</taxon>
    </lineage>
</organism>
<keyword evidence="1" id="KW-0472">Membrane</keyword>
<accession>A0A520S4W1</accession>
<dbReference type="PANTHER" id="PTHR38038">
    <property type="entry name" value="PENICILLIN-BINDING PROTEIN ACTIVATOR LPOA"/>
    <property type="match status" value="1"/>
</dbReference>
<dbReference type="GO" id="GO:0031241">
    <property type="term" value="C:periplasmic side of cell outer membrane"/>
    <property type="evidence" value="ECO:0007669"/>
    <property type="project" value="TreeGrafter"/>
</dbReference>
<dbReference type="AlphaFoldDB" id="A0A520S4W1"/>
<dbReference type="EMBL" id="SHAG01000002">
    <property type="protein sequence ID" value="RZO77518.1"/>
    <property type="molecule type" value="Genomic_DNA"/>
</dbReference>
<dbReference type="InterPro" id="IPR007443">
    <property type="entry name" value="LpoA"/>
</dbReference>
<evidence type="ECO:0000256" key="2">
    <source>
        <dbReference type="SAM" id="SignalP"/>
    </source>
</evidence>
<gene>
    <name evidence="3" type="ORF">EVA68_01315</name>
</gene>
<keyword evidence="2" id="KW-0732">Signal</keyword>
<proteinExistence type="predicted"/>
<dbReference type="InterPro" id="IPR028082">
    <property type="entry name" value="Peripla_BP_I"/>
</dbReference>
<dbReference type="GO" id="GO:0009252">
    <property type="term" value="P:peptidoglycan biosynthetic process"/>
    <property type="evidence" value="ECO:0007669"/>
    <property type="project" value="TreeGrafter"/>
</dbReference>
<feature type="chain" id="PRO_5021759761" evidence="2">
    <location>
        <begin position="21"/>
        <end position="595"/>
    </location>
</feature>
<dbReference type="Pfam" id="PF04348">
    <property type="entry name" value="LppC"/>
    <property type="match status" value="1"/>
</dbReference>